<evidence type="ECO:0000256" key="1">
    <source>
        <dbReference type="SAM" id="MobiDB-lite"/>
    </source>
</evidence>
<protein>
    <submittedName>
        <fullName evidence="2">Uncharacterized protein</fullName>
    </submittedName>
</protein>
<sequence>MPRRWLNLAGLGSFRRMKAAMSSHIEQKGNTMFKQSANAVRTDLEALLLTTQSQINEGPRDATDEKRNLWGCIDSLASGVKHGFKPLAPLVAHFYLYIKPQDCNADFILQRNKRRPRMGKAFRVFEKPSTLCSVCTMTSFMRMMWSLFNKQPKSALRGLRFVQSFKFDPTCPHNSKLRGYWPDLRPEEAAEEAHPNPNRSKGSTESLLIGTAPPEFNALTRTTLAFEFFPSTMQRERAARSTSFNQHKDETYKLFRDWKTEVEN</sequence>
<evidence type="ECO:0000313" key="3">
    <source>
        <dbReference type="Proteomes" id="UP000664534"/>
    </source>
</evidence>
<dbReference type="AlphaFoldDB" id="A0A8H3IMY5"/>
<dbReference type="Proteomes" id="UP000664534">
    <property type="component" value="Unassembled WGS sequence"/>
</dbReference>
<dbReference type="EMBL" id="CAJPDT010000027">
    <property type="protein sequence ID" value="CAF9921140.1"/>
    <property type="molecule type" value="Genomic_DNA"/>
</dbReference>
<accession>A0A8H3IMY5</accession>
<evidence type="ECO:0000313" key="2">
    <source>
        <dbReference type="EMBL" id="CAF9921140.1"/>
    </source>
</evidence>
<name>A0A8H3IMY5_9LECA</name>
<keyword evidence="3" id="KW-1185">Reference proteome</keyword>
<comment type="caution">
    <text evidence="2">The sequence shown here is derived from an EMBL/GenBank/DDBJ whole genome shotgun (WGS) entry which is preliminary data.</text>
</comment>
<feature type="region of interest" description="Disordered" evidence="1">
    <location>
        <begin position="188"/>
        <end position="207"/>
    </location>
</feature>
<gene>
    <name evidence="2" type="ORF">IMSHALPRED_005093</name>
</gene>
<proteinExistence type="predicted"/>
<reference evidence="2" key="1">
    <citation type="submission" date="2021-03" db="EMBL/GenBank/DDBJ databases">
        <authorList>
            <person name="Tagirdzhanova G."/>
        </authorList>
    </citation>
    <scope>NUCLEOTIDE SEQUENCE</scope>
</reference>
<feature type="compositionally biased region" description="Polar residues" evidence="1">
    <location>
        <begin position="197"/>
        <end position="206"/>
    </location>
</feature>
<organism evidence="2 3">
    <name type="scientific">Imshaugia aleurites</name>
    <dbReference type="NCBI Taxonomy" id="172621"/>
    <lineage>
        <taxon>Eukaryota</taxon>
        <taxon>Fungi</taxon>
        <taxon>Dikarya</taxon>
        <taxon>Ascomycota</taxon>
        <taxon>Pezizomycotina</taxon>
        <taxon>Lecanoromycetes</taxon>
        <taxon>OSLEUM clade</taxon>
        <taxon>Lecanoromycetidae</taxon>
        <taxon>Lecanorales</taxon>
        <taxon>Lecanorineae</taxon>
        <taxon>Parmeliaceae</taxon>
        <taxon>Imshaugia</taxon>
    </lineage>
</organism>